<accession>A0ABD3V2L5</accession>
<keyword evidence="1 4" id="KW-0238">DNA-binding</keyword>
<dbReference type="SMART" id="SM00389">
    <property type="entry name" value="HOX"/>
    <property type="match status" value="1"/>
</dbReference>
<evidence type="ECO:0000313" key="7">
    <source>
        <dbReference type="EMBL" id="KAL3855904.1"/>
    </source>
</evidence>
<dbReference type="GO" id="GO:0003677">
    <property type="term" value="F:DNA binding"/>
    <property type="evidence" value="ECO:0007669"/>
    <property type="project" value="UniProtKB-UniRule"/>
</dbReference>
<evidence type="ECO:0000256" key="1">
    <source>
        <dbReference type="ARBA" id="ARBA00023125"/>
    </source>
</evidence>
<protein>
    <recommendedName>
        <fullName evidence="6">Homeobox domain-containing protein</fullName>
    </recommendedName>
</protein>
<dbReference type="Pfam" id="PF05920">
    <property type="entry name" value="Homeobox_KN"/>
    <property type="match status" value="1"/>
</dbReference>
<comment type="subcellular location">
    <subcellularLocation>
        <location evidence="4">Nucleus</location>
    </subcellularLocation>
</comment>
<keyword evidence="2 4" id="KW-0371">Homeobox</keyword>
<dbReference type="EMBL" id="JBJQND010000014">
    <property type="protein sequence ID" value="KAL3855904.1"/>
    <property type="molecule type" value="Genomic_DNA"/>
</dbReference>
<feature type="DNA-binding region" description="Homeobox" evidence="4">
    <location>
        <begin position="310"/>
        <end position="372"/>
    </location>
</feature>
<evidence type="ECO:0000256" key="5">
    <source>
        <dbReference type="SAM" id="MobiDB-lite"/>
    </source>
</evidence>
<dbReference type="GO" id="GO:0005634">
    <property type="term" value="C:nucleus"/>
    <property type="evidence" value="ECO:0007669"/>
    <property type="project" value="UniProtKB-SubCell"/>
</dbReference>
<dbReference type="InterPro" id="IPR008422">
    <property type="entry name" value="KN_HD"/>
</dbReference>
<name>A0ABD3V2L5_SINWO</name>
<evidence type="ECO:0000256" key="4">
    <source>
        <dbReference type="PROSITE-ProRule" id="PRU00108"/>
    </source>
</evidence>
<evidence type="ECO:0000256" key="3">
    <source>
        <dbReference type="ARBA" id="ARBA00023242"/>
    </source>
</evidence>
<reference evidence="7 8" key="1">
    <citation type="submission" date="2024-11" db="EMBL/GenBank/DDBJ databases">
        <title>Chromosome-level genome assembly of the freshwater bivalve Anodonta woodiana.</title>
        <authorList>
            <person name="Chen X."/>
        </authorList>
    </citation>
    <scope>NUCLEOTIDE SEQUENCE [LARGE SCALE GENOMIC DNA]</scope>
    <source>
        <strain evidence="7">MN2024</strain>
        <tissue evidence="7">Gills</tissue>
    </source>
</reference>
<keyword evidence="3 4" id="KW-0539">Nucleus</keyword>
<sequence>MATAPFFTFGDSPSSETEKKLSASGRISLSDIVAATIGPLYPEEISSDADLLNDAGNARYDADEPSSTSTGSAGILEKSCDPLLPESSRASFHSGIVNSYGSLRDDSSDTDLEQSSSVNGADDLVDILSPSKETGMIPLALKYAPSLDLSSNPIWESRHQASFNGLPYLLSDTALHHNPNPLFKDLQALLLDECTKNFLPTTLIDMCTPDPTMDVHSHEPTNDWTFGHLNMSDLQRTNQMSTMSPCEFELNNTEPVNVFHDSDHSCSNKGPVTSPFDLDLHTKTSNVENGGNVLDGPTNIGNSKRYAPYMRRQRQMLSRHAVRMMEDWYAKNNEHPYPNSYIVDVIATTGGITNEQVKKWFANKRTRCRNTR</sequence>
<feature type="domain" description="Homeobox" evidence="6">
    <location>
        <begin position="308"/>
        <end position="371"/>
    </location>
</feature>
<keyword evidence="8" id="KW-1185">Reference proteome</keyword>
<dbReference type="PROSITE" id="PS50071">
    <property type="entry name" value="HOMEOBOX_2"/>
    <property type="match status" value="1"/>
</dbReference>
<feature type="region of interest" description="Disordered" evidence="5">
    <location>
        <begin position="56"/>
        <end position="80"/>
    </location>
</feature>
<dbReference type="Proteomes" id="UP001634394">
    <property type="component" value="Unassembled WGS sequence"/>
</dbReference>
<gene>
    <name evidence="7" type="ORF">ACJMK2_015101</name>
</gene>
<comment type="caution">
    <text evidence="7">The sequence shown here is derived from an EMBL/GenBank/DDBJ whole genome shotgun (WGS) entry which is preliminary data.</text>
</comment>
<dbReference type="Gene3D" id="1.10.10.60">
    <property type="entry name" value="Homeodomain-like"/>
    <property type="match status" value="1"/>
</dbReference>
<dbReference type="AlphaFoldDB" id="A0ABD3V2L5"/>
<organism evidence="7 8">
    <name type="scientific">Sinanodonta woodiana</name>
    <name type="common">Chinese pond mussel</name>
    <name type="synonym">Anodonta woodiana</name>
    <dbReference type="NCBI Taxonomy" id="1069815"/>
    <lineage>
        <taxon>Eukaryota</taxon>
        <taxon>Metazoa</taxon>
        <taxon>Spiralia</taxon>
        <taxon>Lophotrochozoa</taxon>
        <taxon>Mollusca</taxon>
        <taxon>Bivalvia</taxon>
        <taxon>Autobranchia</taxon>
        <taxon>Heteroconchia</taxon>
        <taxon>Palaeoheterodonta</taxon>
        <taxon>Unionida</taxon>
        <taxon>Unionoidea</taxon>
        <taxon>Unionidae</taxon>
        <taxon>Unioninae</taxon>
        <taxon>Sinanodonta</taxon>
    </lineage>
</organism>
<dbReference type="SUPFAM" id="SSF46689">
    <property type="entry name" value="Homeodomain-like"/>
    <property type="match status" value="1"/>
</dbReference>
<dbReference type="InterPro" id="IPR001356">
    <property type="entry name" value="HD"/>
</dbReference>
<evidence type="ECO:0000313" key="8">
    <source>
        <dbReference type="Proteomes" id="UP001634394"/>
    </source>
</evidence>
<proteinExistence type="predicted"/>
<evidence type="ECO:0000259" key="6">
    <source>
        <dbReference type="PROSITE" id="PS50071"/>
    </source>
</evidence>
<evidence type="ECO:0000256" key="2">
    <source>
        <dbReference type="ARBA" id="ARBA00023155"/>
    </source>
</evidence>
<dbReference type="CDD" id="cd00086">
    <property type="entry name" value="homeodomain"/>
    <property type="match status" value="1"/>
</dbReference>
<dbReference type="InterPro" id="IPR009057">
    <property type="entry name" value="Homeodomain-like_sf"/>
</dbReference>